<comment type="caution">
    <text evidence="2">The sequence shown here is derived from an EMBL/GenBank/DDBJ whole genome shotgun (WGS) entry which is preliminary data.</text>
</comment>
<dbReference type="Proteomes" id="UP000179807">
    <property type="component" value="Unassembled WGS sequence"/>
</dbReference>
<dbReference type="AlphaFoldDB" id="A0A1J4JM78"/>
<gene>
    <name evidence="2" type="ORF">TRFO_33156</name>
</gene>
<protein>
    <submittedName>
        <fullName evidence="2">Uncharacterized protein</fullName>
    </submittedName>
</protein>
<evidence type="ECO:0000256" key="1">
    <source>
        <dbReference type="SAM" id="MobiDB-lite"/>
    </source>
</evidence>
<feature type="compositionally biased region" description="Polar residues" evidence="1">
    <location>
        <begin position="40"/>
        <end position="61"/>
    </location>
</feature>
<reference evidence="2" key="1">
    <citation type="submission" date="2016-10" db="EMBL/GenBank/DDBJ databases">
        <authorList>
            <person name="Benchimol M."/>
            <person name="Almeida L.G."/>
            <person name="Vasconcelos A.T."/>
            <person name="Perreira-Neves A."/>
            <person name="Rosa I.A."/>
            <person name="Tasca T."/>
            <person name="Bogo M.R."/>
            <person name="de Souza W."/>
        </authorList>
    </citation>
    <scope>NUCLEOTIDE SEQUENCE [LARGE SCALE GENOMIC DNA]</scope>
    <source>
        <strain evidence="2">K</strain>
    </source>
</reference>
<feature type="region of interest" description="Disordered" evidence="1">
    <location>
        <begin position="1"/>
        <end position="61"/>
    </location>
</feature>
<name>A0A1J4JM78_9EUKA</name>
<dbReference type="EMBL" id="MLAK01000966">
    <property type="protein sequence ID" value="OHT00207.1"/>
    <property type="molecule type" value="Genomic_DNA"/>
</dbReference>
<dbReference type="RefSeq" id="XP_068353343.1">
    <property type="nucleotide sequence ID" value="XM_068508917.1"/>
</dbReference>
<organism evidence="2 3">
    <name type="scientific">Tritrichomonas foetus</name>
    <dbReference type="NCBI Taxonomy" id="1144522"/>
    <lineage>
        <taxon>Eukaryota</taxon>
        <taxon>Metamonada</taxon>
        <taxon>Parabasalia</taxon>
        <taxon>Tritrichomonadida</taxon>
        <taxon>Tritrichomonadidae</taxon>
        <taxon>Tritrichomonas</taxon>
    </lineage>
</organism>
<dbReference type="GeneID" id="94843621"/>
<evidence type="ECO:0000313" key="3">
    <source>
        <dbReference type="Proteomes" id="UP000179807"/>
    </source>
</evidence>
<dbReference type="VEuPathDB" id="TrichDB:TRFO_33156"/>
<accession>A0A1J4JM78</accession>
<evidence type="ECO:0000313" key="2">
    <source>
        <dbReference type="EMBL" id="OHT00207.1"/>
    </source>
</evidence>
<sequence>MSSPRRSRIRSSYPPSKNTSILPSIRYSPYNEEPIGPISPTITNRSISPSQKDRSSNFQMNNIAGMNSNFDINHNSAPSFSIERYSPRKYYPPPPREYHVRTKFLNRVQREYQEKMSQKYRPVNSPYTYDNLGGMEKSIYRTQNMLIERDMRDNARQMIISRQSKRAIQESYKHELFHKDKMINGKDKALRIIPVTDRFHCDLPLSQLPII</sequence>
<proteinExistence type="predicted"/>
<keyword evidence="3" id="KW-1185">Reference proteome</keyword>